<reference evidence="3 4" key="1">
    <citation type="journal article" date="2022" name="Allergy">
        <title>Genome assembly and annotation of Periplaneta americana reveal a comprehensive cockroach allergen profile.</title>
        <authorList>
            <person name="Wang L."/>
            <person name="Xiong Q."/>
            <person name="Saelim N."/>
            <person name="Wang L."/>
            <person name="Nong W."/>
            <person name="Wan A.T."/>
            <person name="Shi M."/>
            <person name="Liu X."/>
            <person name="Cao Q."/>
            <person name="Hui J.H.L."/>
            <person name="Sookrung N."/>
            <person name="Leung T.F."/>
            <person name="Tungtrongchitr A."/>
            <person name="Tsui S.K.W."/>
        </authorList>
    </citation>
    <scope>NUCLEOTIDE SEQUENCE [LARGE SCALE GENOMIC DNA]</scope>
    <source>
        <strain evidence="3">PWHHKU_190912</strain>
    </source>
</reference>
<dbReference type="Gene3D" id="1.10.10.1450">
    <property type="match status" value="1"/>
</dbReference>
<evidence type="ECO:0000259" key="2">
    <source>
        <dbReference type="Pfam" id="PF17906"/>
    </source>
</evidence>
<dbReference type="PANTHER" id="PTHR46060:SF1">
    <property type="entry name" value="MARINER MOS1 TRANSPOSASE-LIKE PROTEIN"/>
    <property type="match status" value="1"/>
</dbReference>
<accession>A0ABQ8S101</accession>
<organism evidence="3 4">
    <name type="scientific">Periplaneta americana</name>
    <name type="common">American cockroach</name>
    <name type="synonym">Blatta americana</name>
    <dbReference type="NCBI Taxonomy" id="6978"/>
    <lineage>
        <taxon>Eukaryota</taxon>
        <taxon>Metazoa</taxon>
        <taxon>Ecdysozoa</taxon>
        <taxon>Arthropoda</taxon>
        <taxon>Hexapoda</taxon>
        <taxon>Insecta</taxon>
        <taxon>Pterygota</taxon>
        <taxon>Neoptera</taxon>
        <taxon>Polyneoptera</taxon>
        <taxon>Dictyoptera</taxon>
        <taxon>Blattodea</taxon>
        <taxon>Blattoidea</taxon>
        <taxon>Blattidae</taxon>
        <taxon>Blattinae</taxon>
        <taxon>Periplaneta</taxon>
    </lineage>
</organism>
<dbReference type="Proteomes" id="UP001148838">
    <property type="component" value="Unassembled WGS sequence"/>
</dbReference>
<feature type="domain" description="Mos1 transposase HTH" evidence="2">
    <location>
        <begin position="124"/>
        <end position="170"/>
    </location>
</feature>
<evidence type="ECO:0000313" key="4">
    <source>
        <dbReference type="Proteomes" id="UP001148838"/>
    </source>
</evidence>
<comment type="caution">
    <text evidence="3">The sequence shown here is derived from an EMBL/GenBank/DDBJ whole genome shotgun (WGS) entry which is preliminary data.</text>
</comment>
<sequence>MGESRNAYRVLVGRPRRRWEDNIKLDLREVEYDGKDWINLAQNRDRWRAYVRAAMNLQVPVSNSGRQHSLKCAMGTWCRPARTVMQQGEIESIPASSYESTIVQCVFRGRGEKLDPWKPTSRLYRAVIEFIVKDEKSAAEIHLRLQRAYGDVCMGASSVRRWVKHFEDGNTSIQDEPRSGRPRTASTERNKERVEYF</sequence>
<evidence type="ECO:0000256" key="1">
    <source>
        <dbReference type="SAM" id="MobiDB-lite"/>
    </source>
</evidence>
<evidence type="ECO:0000313" key="3">
    <source>
        <dbReference type="EMBL" id="KAJ4427570.1"/>
    </source>
</evidence>
<name>A0ABQ8S101_PERAM</name>
<gene>
    <name evidence="3" type="ORF">ANN_25218</name>
</gene>
<dbReference type="Pfam" id="PF17906">
    <property type="entry name" value="HTH_48"/>
    <property type="match status" value="1"/>
</dbReference>
<feature type="compositionally biased region" description="Basic and acidic residues" evidence="1">
    <location>
        <begin position="186"/>
        <end position="197"/>
    </location>
</feature>
<dbReference type="InterPro" id="IPR052709">
    <property type="entry name" value="Transposase-MT_Hybrid"/>
</dbReference>
<dbReference type="EMBL" id="JAJSOF020000038">
    <property type="protein sequence ID" value="KAJ4427570.1"/>
    <property type="molecule type" value="Genomic_DNA"/>
</dbReference>
<dbReference type="InterPro" id="IPR041426">
    <property type="entry name" value="Mos1_HTH"/>
</dbReference>
<feature type="region of interest" description="Disordered" evidence="1">
    <location>
        <begin position="170"/>
        <end position="197"/>
    </location>
</feature>
<proteinExistence type="predicted"/>
<dbReference type="PANTHER" id="PTHR46060">
    <property type="entry name" value="MARINER MOS1 TRANSPOSASE-LIKE PROTEIN"/>
    <property type="match status" value="1"/>
</dbReference>
<protein>
    <recommendedName>
        <fullName evidence="2">Mos1 transposase HTH domain-containing protein</fullName>
    </recommendedName>
</protein>
<keyword evidence="4" id="KW-1185">Reference proteome</keyword>